<organism evidence="1 2">
    <name type="scientific">Euroglyphus maynei</name>
    <name type="common">Mayne's house dust mite</name>
    <dbReference type="NCBI Taxonomy" id="6958"/>
    <lineage>
        <taxon>Eukaryota</taxon>
        <taxon>Metazoa</taxon>
        <taxon>Ecdysozoa</taxon>
        <taxon>Arthropoda</taxon>
        <taxon>Chelicerata</taxon>
        <taxon>Arachnida</taxon>
        <taxon>Acari</taxon>
        <taxon>Acariformes</taxon>
        <taxon>Sarcoptiformes</taxon>
        <taxon>Astigmata</taxon>
        <taxon>Psoroptidia</taxon>
        <taxon>Analgoidea</taxon>
        <taxon>Pyroglyphidae</taxon>
        <taxon>Pyroglyphinae</taxon>
        <taxon>Euroglyphus</taxon>
    </lineage>
</organism>
<reference evidence="1 2" key="1">
    <citation type="submission" date="2017-03" db="EMBL/GenBank/DDBJ databases">
        <title>Genome Survey of Euroglyphus maynei.</title>
        <authorList>
            <person name="Arlian L.G."/>
            <person name="Morgan M.S."/>
            <person name="Rider S.D."/>
        </authorList>
    </citation>
    <scope>NUCLEOTIDE SEQUENCE [LARGE SCALE GENOMIC DNA]</scope>
    <source>
        <strain evidence="1">Arlian Lab</strain>
        <tissue evidence="1">Whole body</tissue>
    </source>
</reference>
<name>A0A1Y3AS05_EURMA</name>
<comment type="caution">
    <text evidence="1">The sequence shown here is derived from an EMBL/GenBank/DDBJ whole genome shotgun (WGS) entry which is preliminary data.</text>
</comment>
<sequence>MSQVEEWEKSGMKDLPKKEVAIVCQDLIVELNNFILQRYLVERVVQTTPGIGAGFSGKTITTDRRTEFVPSQHQVGTSTIFTPPATTFGRSFDRVTFQTPLTRPTTSFERPHMSYPIGLSSNEGDFDGQYDQRIRKVFNMKWADKVPKFDGTFEKFHSFIAMFDQFVHYTDADEPGKLLLLRE</sequence>
<keyword evidence="2" id="KW-1185">Reference proteome</keyword>
<feature type="non-terminal residue" evidence="1">
    <location>
        <position position="183"/>
    </location>
</feature>
<accession>A0A1Y3AS05</accession>
<dbReference type="Proteomes" id="UP000194236">
    <property type="component" value="Unassembled WGS sequence"/>
</dbReference>
<evidence type="ECO:0000313" key="2">
    <source>
        <dbReference type="Proteomes" id="UP000194236"/>
    </source>
</evidence>
<dbReference type="EMBL" id="MUJZ01067968">
    <property type="protein sequence ID" value="OTF69965.1"/>
    <property type="molecule type" value="Genomic_DNA"/>
</dbReference>
<evidence type="ECO:0000313" key="1">
    <source>
        <dbReference type="EMBL" id="OTF69965.1"/>
    </source>
</evidence>
<protein>
    <submittedName>
        <fullName evidence="1">Uncharacterized protein</fullName>
    </submittedName>
</protein>
<dbReference type="AlphaFoldDB" id="A0A1Y3AS05"/>
<proteinExistence type="predicted"/>
<gene>
    <name evidence="1" type="ORF">BLA29_010591</name>
</gene>